<name>A0ACB9KTJ3_BAUVA</name>
<proteinExistence type="predicted"/>
<evidence type="ECO:0000313" key="1">
    <source>
        <dbReference type="EMBL" id="KAI4300429.1"/>
    </source>
</evidence>
<accession>A0ACB9KTJ3</accession>
<organism evidence="1 2">
    <name type="scientific">Bauhinia variegata</name>
    <name type="common">Purple orchid tree</name>
    <name type="synonym">Phanera variegata</name>
    <dbReference type="NCBI Taxonomy" id="167791"/>
    <lineage>
        <taxon>Eukaryota</taxon>
        <taxon>Viridiplantae</taxon>
        <taxon>Streptophyta</taxon>
        <taxon>Embryophyta</taxon>
        <taxon>Tracheophyta</taxon>
        <taxon>Spermatophyta</taxon>
        <taxon>Magnoliopsida</taxon>
        <taxon>eudicotyledons</taxon>
        <taxon>Gunneridae</taxon>
        <taxon>Pentapetalae</taxon>
        <taxon>rosids</taxon>
        <taxon>fabids</taxon>
        <taxon>Fabales</taxon>
        <taxon>Fabaceae</taxon>
        <taxon>Cercidoideae</taxon>
        <taxon>Cercideae</taxon>
        <taxon>Bauhiniinae</taxon>
        <taxon>Bauhinia</taxon>
    </lineage>
</organism>
<reference evidence="1 2" key="1">
    <citation type="journal article" date="2022" name="DNA Res.">
        <title>Chromosomal-level genome assembly of the orchid tree Bauhinia variegata (Leguminosae; Cercidoideae) supports the allotetraploid origin hypothesis of Bauhinia.</title>
        <authorList>
            <person name="Zhong Y."/>
            <person name="Chen Y."/>
            <person name="Zheng D."/>
            <person name="Pang J."/>
            <person name="Liu Y."/>
            <person name="Luo S."/>
            <person name="Meng S."/>
            <person name="Qian L."/>
            <person name="Wei D."/>
            <person name="Dai S."/>
            <person name="Zhou R."/>
        </authorList>
    </citation>
    <scope>NUCLEOTIDE SEQUENCE [LARGE SCALE GENOMIC DNA]</scope>
    <source>
        <strain evidence="1">BV-YZ2020</strain>
    </source>
</reference>
<evidence type="ECO:0000313" key="2">
    <source>
        <dbReference type="Proteomes" id="UP000828941"/>
    </source>
</evidence>
<keyword evidence="2" id="KW-1185">Reference proteome</keyword>
<comment type="caution">
    <text evidence="1">The sequence shown here is derived from an EMBL/GenBank/DDBJ whole genome shotgun (WGS) entry which is preliminary data.</text>
</comment>
<protein>
    <submittedName>
        <fullName evidence="1">Uncharacterized protein</fullName>
    </submittedName>
</protein>
<gene>
    <name evidence="1" type="ORF">L6164_033811</name>
</gene>
<dbReference type="Proteomes" id="UP000828941">
    <property type="component" value="Chromosome 13"/>
</dbReference>
<dbReference type="EMBL" id="CM039438">
    <property type="protein sequence ID" value="KAI4300429.1"/>
    <property type="molecule type" value="Genomic_DNA"/>
</dbReference>
<sequence length="105" mass="11970">MADYERHICGKGSSCESSMATSISYSNYNSNTRVPYSAEQFVNYVYVGYPSTKKHRGFRLKKIYSTRARGRSSPLQSLARKICRFKVRTILLGDPTGTEQTQQTR</sequence>